<reference evidence="6" key="1">
    <citation type="submission" date="2020-09" db="EMBL/GenBank/DDBJ databases">
        <title>Genome-Enabled Discovery of Anthraquinone Biosynthesis in Senna tora.</title>
        <authorList>
            <person name="Kang S.-H."/>
            <person name="Pandey R.P."/>
            <person name="Lee C.-M."/>
            <person name="Sim J.-S."/>
            <person name="Jeong J.-T."/>
            <person name="Choi B.-S."/>
            <person name="Jung M."/>
            <person name="Ginzburg D."/>
            <person name="Zhao K."/>
            <person name="Won S.Y."/>
            <person name="Oh T.-J."/>
            <person name="Yu Y."/>
            <person name="Kim N.-H."/>
            <person name="Lee O.R."/>
            <person name="Lee T.-H."/>
            <person name="Bashyal P."/>
            <person name="Kim T.-S."/>
            <person name="Lee W.-H."/>
            <person name="Kawkins C."/>
            <person name="Kim C.-K."/>
            <person name="Kim J.S."/>
            <person name="Ahn B.O."/>
            <person name="Rhee S.Y."/>
            <person name="Sohng J.K."/>
        </authorList>
    </citation>
    <scope>NUCLEOTIDE SEQUENCE</scope>
    <source>
        <tissue evidence="6">Leaf</tissue>
    </source>
</reference>
<dbReference type="SUPFAM" id="SSF101941">
    <property type="entry name" value="NAC domain"/>
    <property type="match status" value="1"/>
</dbReference>
<dbReference type="PROSITE" id="PS51005">
    <property type="entry name" value="NAC"/>
    <property type="match status" value="1"/>
</dbReference>
<dbReference type="PANTHER" id="PTHR31719:SF43">
    <property type="entry name" value="NAC TRANSCRIPTION FACTOR 56"/>
    <property type="match status" value="1"/>
</dbReference>
<keyword evidence="7" id="KW-1185">Reference proteome</keyword>
<feature type="domain" description="NAC" evidence="5">
    <location>
        <begin position="3"/>
        <end position="166"/>
    </location>
</feature>
<gene>
    <name evidence="6" type="ORF">G2W53_011464</name>
</gene>
<evidence type="ECO:0000313" key="7">
    <source>
        <dbReference type="Proteomes" id="UP000634136"/>
    </source>
</evidence>
<evidence type="ECO:0000259" key="5">
    <source>
        <dbReference type="PROSITE" id="PS51005"/>
    </source>
</evidence>
<dbReference type="EMBL" id="JAAIUW010000004">
    <property type="protein sequence ID" value="KAF7836605.1"/>
    <property type="molecule type" value="Genomic_DNA"/>
</dbReference>
<keyword evidence="3" id="KW-0804">Transcription</keyword>
<dbReference type="Gene3D" id="2.170.150.80">
    <property type="entry name" value="NAC domain"/>
    <property type="match status" value="1"/>
</dbReference>
<proteinExistence type="predicted"/>
<evidence type="ECO:0000256" key="2">
    <source>
        <dbReference type="ARBA" id="ARBA00023125"/>
    </source>
</evidence>
<comment type="caution">
    <text evidence="6">The sequence shown here is derived from an EMBL/GenBank/DDBJ whole genome shotgun (WGS) entry which is preliminary data.</text>
</comment>
<organism evidence="6 7">
    <name type="scientific">Senna tora</name>
    <dbReference type="NCBI Taxonomy" id="362788"/>
    <lineage>
        <taxon>Eukaryota</taxon>
        <taxon>Viridiplantae</taxon>
        <taxon>Streptophyta</taxon>
        <taxon>Embryophyta</taxon>
        <taxon>Tracheophyta</taxon>
        <taxon>Spermatophyta</taxon>
        <taxon>Magnoliopsida</taxon>
        <taxon>eudicotyledons</taxon>
        <taxon>Gunneridae</taxon>
        <taxon>Pentapetalae</taxon>
        <taxon>rosids</taxon>
        <taxon>fabids</taxon>
        <taxon>Fabales</taxon>
        <taxon>Fabaceae</taxon>
        <taxon>Caesalpinioideae</taxon>
        <taxon>Cassia clade</taxon>
        <taxon>Senna</taxon>
    </lineage>
</organism>
<dbReference type="Pfam" id="PF02365">
    <property type="entry name" value="NAM"/>
    <property type="match status" value="1"/>
</dbReference>
<dbReference type="InterPro" id="IPR036093">
    <property type="entry name" value="NAC_dom_sf"/>
</dbReference>
<dbReference type="Proteomes" id="UP000634136">
    <property type="component" value="Unassembled WGS sequence"/>
</dbReference>
<dbReference type="PANTHER" id="PTHR31719">
    <property type="entry name" value="NAC TRANSCRIPTION FACTOR 56"/>
    <property type="match status" value="1"/>
</dbReference>
<sequence>MDAPEGYRFVPSDGELVSHCLVNKLLNREEPIHRDIIREVDVYRFDPNLLPLYERRWSSEKEEYYFTTVDPAVVRRIPDEASLITIRRTQNGYWKEHGESELVTRGQNIVGFKRNLVYYIGSPPNGVQTKWSLCECWLLPSGLPERYRNRPQLLDRRLAVVRLRKRKFFVDDLPAAAQYRHEDEFGEYEPKVNWHREN</sequence>
<evidence type="ECO:0000256" key="1">
    <source>
        <dbReference type="ARBA" id="ARBA00023015"/>
    </source>
</evidence>
<evidence type="ECO:0000256" key="3">
    <source>
        <dbReference type="ARBA" id="ARBA00023163"/>
    </source>
</evidence>
<name>A0A834X2R5_9FABA</name>
<dbReference type="OrthoDB" id="1592334at2759"/>
<dbReference type="GO" id="GO:0006355">
    <property type="term" value="P:regulation of DNA-templated transcription"/>
    <property type="evidence" value="ECO:0007669"/>
    <property type="project" value="InterPro"/>
</dbReference>
<evidence type="ECO:0000256" key="4">
    <source>
        <dbReference type="ARBA" id="ARBA00023242"/>
    </source>
</evidence>
<dbReference type="InterPro" id="IPR003441">
    <property type="entry name" value="NAC-dom"/>
</dbReference>
<dbReference type="GO" id="GO:0003677">
    <property type="term" value="F:DNA binding"/>
    <property type="evidence" value="ECO:0007669"/>
    <property type="project" value="UniProtKB-KW"/>
</dbReference>
<keyword evidence="4" id="KW-0539">Nucleus</keyword>
<dbReference type="AlphaFoldDB" id="A0A834X2R5"/>
<protein>
    <submittedName>
        <fullName evidence="6">NAC transcription factor 29-like</fullName>
    </submittedName>
</protein>
<keyword evidence="1" id="KW-0805">Transcription regulation</keyword>
<accession>A0A834X2R5</accession>
<evidence type="ECO:0000313" key="6">
    <source>
        <dbReference type="EMBL" id="KAF7836605.1"/>
    </source>
</evidence>
<keyword evidence="2" id="KW-0238">DNA-binding</keyword>